<dbReference type="GO" id="GO:0008276">
    <property type="term" value="F:protein methyltransferase activity"/>
    <property type="evidence" value="ECO:0007669"/>
    <property type="project" value="UniProtKB-UniRule"/>
</dbReference>
<evidence type="ECO:0000256" key="5">
    <source>
        <dbReference type="ARBA" id="ARBA00022691"/>
    </source>
</evidence>
<keyword evidence="7" id="KW-0687">Ribonucleoprotein</keyword>
<dbReference type="HAMAP" id="MF_00735">
    <property type="entry name" value="Methyltr_PrmA"/>
    <property type="match status" value="1"/>
</dbReference>
<keyword evidence="7" id="KW-0689">Ribosomal protein</keyword>
<keyword evidence="4 6" id="KW-0808">Transferase</keyword>
<dbReference type="GO" id="GO:0005840">
    <property type="term" value="C:ribosome"/>
    <property type="evidence" value="ECO:0007669"/>
    <property type="project" value="UniProtKB-KW"/>
</dbReference>
<dbReference type="Gene3D" id="3.40.50.150">
    <property type="entry name" value="Vaccinia Virus protein VP39"/>
    <property type="match status" value="1"/>
</dbReference>
<dbReference type="NCBIfam" id="TIGR00406">
    <property type="entry name" value="prmA"/>
    <property type="match status" value="1"/>
</dbReference>
<gene>
    <name evidence="6 7" type="primary">prmA</name>
    <name evidence="7" type="ORF">MM817_00140</name>
</gene>
<comment type="catalytic activity">
    <reaction evidence="6">
        <text>L-lysyl-[protein] + 3 S-adenosyl-L-methionine = N(6),N(6),N(6)-trimethyl-L-lysyl-[protein] + 3 S-adenosyl-L-homocysteine + 3 H(+)</text>
        <dbReference type="Rhea" id="RHEA:54192"/>
        <dbReference type="Rhea" id="RHEA-COMP:9752"/>
        <dbReference type="Rhea" id="RHEA-COMP:13826"/>
        <dbReference type="ChEBI" id="CHEBI:15378"/>
        <dbReference type="ChEBI" id="CHEBI:29969"/>
        <dbReference type="ChEBI" id="CHEBI:57856"/>
        <dbReference type="ChEBI" id="CHEBI:59789"/>
        <dbReference type="ChEBI" id="CHEBI:61961"/>
    </reaction>
</comment>
<name>A0A9X1V5U7_9BACL</name>
<comment type="caution">
    <text evidence="7">The sequence shown here is derived from an EMBL/GenBank/DDBJ whole genome shotgun (WGS) entry which is preliminary data.</text>
</comment>
<feature type="binding site" evidence="6">
    <location>
        <position position="174"/>
    </location>
    <ligand>
        <name>S-adenosyl-L-methionine</name>
        <dbReference type="ChEBI" id="CHEBI:59789"/>
    </ligand>
</feature>
<dbReference type="SUPFAM" id="SSF53335">
    <property type="entry name" value="S-adenosyl-L-methionine-dependent methyltransferases"/>
    <property type="match status" value="1"/>
</dbReference>
<dbReference type="InterPro" id="IPR050078">
    <property type="entry name" value="Ribosomal_L11_MeTrfase_PrmA"/>
</dbReference>
<evidence type="ECO:0000256" key="6">
    <source>
        <dbReference type="HAMAP-Rule" id="MF_00735"/>
    </source>
</evidence>
<dbReference type="CDD" id="cd02440">
    <property type="entry name" value="AdoMet_MTases"/>
    <property type="match status" value="1"/>
</dbReference>
<dbReference type="Pfam" id="PF06325">
    <property type="entry name" value="PrmA"/>
    <property type="match status" value="1"/>
</dbReference>
<dbReference type="PANTHER" id="PTHR43648:SF1">
    <property type="entry name" value="ELECTRON TRANSFER FLAVOPROTEIN BETA SUBUNIT LYSINE METHYLTRANSFERASE"/>
    <property type="match status" value="1"/>
</dbReference>
<dbReference type="Proteomes" id="UP001139263">
    <property type="component" value="Unassembled WGS sequence"/>
</dbReference>
<accession>A0A9X1V5U7</accession>
<keyword evidence="5 6" id="KW-0949">S-adenosyl-L-methionine</keyword>
<evidence type="ECO:0000256" key="3">
    <source>
        <dbReference type="ARBA" id="ARBA00022603"/>
    </source>
</evidence>
<feature type="binding site" evidence="6">
    <location>
        <position position="261"/>
    </location>
    <ligand>
        <name>S-adenosyl-L-methionine</name>
        <dbReference type="ChEBI" id="CHEBI:59789"/>
    </ligand>
</feature>
<dbReference type="GO" id="GO:0005737">
    <property type="term" value="C:cytoplasm"/>
    <property type="evidence" value="ECO:0007669"/>
    <property type="project" value="UniProtKB-SubCell"/>
</dbReference>
<organism evidence="7 8">
    <name type="scientific">Sulfoacidibacillus ferrooxidans</name>
    <dbReference type="NCBI Taxonomy" id="2005001"/>
    <lineage>
        <taxon>Bacteria</taxon>
        <taxon>Bacillati</taxon>
        <taxon>Bacillota</taxon>
        <taxon>Bacilli</taxon>
        <taxon>Bacillales</taxon>
        <taxon>Alicyclobacillaceae</taxon>
        <taxon>Sulfoacidibacillus</taxon>
    </lineage>
</organism>
<dbReference type="EMBL" id="JALBUF010000001">
    <property type="protein sequence ID" value="MCI0181893.1"/>
    <property type="molecule type" value="Genomic_DNA"/>
</dbReference>
<evidence type="ECO:0000256" key="4">
    <source>
        <dbReference type="ARBA" id="ARBA00022679"/>
    </source>
</evidence>
<dbReference type="EC" id="2.1.1.-" evidence="6"/>
<dbReference type="InterPro" id="IPR004498">
    <property type="entry name" value="Ribosomal_PrmA_MeTrfase"/>
</dbReference>
<dbReference type="PIRSF" id="PIRSF000401">
    <property type="entry name" value="RPL11_MTase"/>
    <property type="match status" value="1"/>
</dbReference>
<feature type="binding site" evidence="6">
    <location>
        <position position="217"/>
    </location>
    <ligand>
        <name>S-adenosyl-L-methionine</name>
        <dbReference type="ChEBI" id="CHEBI:59789"/>
    </ligand>
</feature>
<evidence type="ECO:0000256" key="2">
    <source>
        <dbReference type="ARBA" id="ARBA00022490"/>
    </source>
</evidence>
<comment type="similarity">
    <text evidence="1 6">Belongs to the methyltransferase superfamily. PrmA family.</text>
</comment>
<sequence>MQGKGVFRVDLWRISVSTTSEAADAVSVALEEVGAVAVEIEDRAEWERKLHEPKFGEWVWEKDFAELKEGALVHGYFEYLSKTFPQTMDDSIESRLECVRLSGLDVGSLSYAWTEVLSESYLHTWKADYHAINVSSQMTIIPSWEQGKTPLIDGHTYLLIDPGVAFGTGTHQTTLLCLQALESLVRKDMMVLDIGTGTGILAIAAAKLGAKKVIAVDVDEVAVRVARENARLNEVDERIDLFCSDLLHNVPKQGYRIITANLLADLVLRVLPDLDEYIIPGGVVLFSGIVMSQVERIVKAMEEAQFVDVSVQYLDDWAVISGCKKG</sequence>
<protein>
    <recommendedName>
        <fullName evidence="6">Ribosomal protein L11 methyltransferase</fullName>
        <shortName evidence="6">L11 Mtase</shortName>
        <ecNumber evidence="6">2.1.1.-</ecNumber>
    </recommendedName>
</protein>
<comment type="function">
    <text evidence="6">Methylates ribosomal protein L11.</text>
</comment>
<keyword evidence="8" id="KW-1185">Reference proteome</keyword>
<evidence type="ECO:0000313" key="7">
    <source>
        <dbReference type="EMBL" id="MCI0181893.1"/>
    </source>
</evidence>
<dbReference type="AlphaFoldDB" id="A0A9X1V5U7"/>
<keyword evidence="2 6" id="KW-0963">Cytoplasm</keyword>
<comment type="subcellular location">
    <subcellularLocation>
        <location evidence="6">Cytoplasm</location>
    </subcellularLocation>
</comment>
<feature type="binding site" evidence="6">
    <location>
        <position position="195"/>
    </location>
    <ligand>
        <name>S-adenosyl-L-methionine</name>
        <dbReference type="ChEBI" id="CHEBI:59789"/>
    </ligand>
</feature>
<proteinExistence type="inferred from homology"/>
<dbReference type="GO" id="GO:0032259">
    <property type="term" value="P:methylation"/>
    <property type="evidence" value="ECO:0007669"/>
    <property type="project" value="UniProtKB-KW"/>
</dbReference>
<keyword evidence="3 6" id="KW-0489">Methyltransferase</keyword>
<reference evidence="7" key="1">
    <citation type="submission" date="2022-03" db="EMBL/GenBank/DDBJ databases">
        <title>Draft Genome Sequence of Firmicute Strain S0AB, a Heterotrophic Iron/Sulfur-Oxidizing Extreme Acidophile.</title>
        <authorList>
            <person name="Vergara E."/>
            <person name="Pakostova E."/>
            <person name="Johnson D.B."/>
            <person name="Holmes D.S."/>
        </authorList>
    </citation>
    <scope>NUCLEOTIDE SEQUENCE</scope>
    <source>
        <strain evidence="7">S0AB</strain>
    </source>
</reference>
<dbReference type="InterPro" id="IPR029063">
    <property type="entry name" value="SAM-dependent_MTases_sf"/>
</dbReference>
<evidence type="ECO:0000313" key="8">
    <source>
        <dbReference type="Proteomes" id="UP001139263"/>
    </source>
</evidence>
<dbReference type="PANTHER" id="PTHR43648">
    <property type="entry name" value="ELECTRON TRANSFER FLAVOPROTEIN BETA SUBUNIT LYSINE METHYLTRANSFERASE"/>
    <property type="match status" value="1"/>
</dbReference>
<evidence type="ECO:0000256" key="1">
    <source>
        <dbReference type="ARBA" id="ARBA00009741"/>
    </source>
</evidence>